<comment type="caution">
    <text evidence="1">The sequence shown here is derived from an EMBL/GenBank/DDBJ whole genome shotgun (WGS) entry which is preliminary data.</text>
</comment>
<dbReference type="EMBL" id="CAUYUJ010016966">
    <property type="protein sequence ID" value="CAK0870453.1"/>
    <property type="molecule type" value="Genomic_DNA"/>
</dbReference>
<sequence length="149" mass="15897">GLRCQQGLPDMHARCILEGGTKATHQRSPVTLAWGLSCAQPVVDGPKHEAALALAGRLLRAGGGLVRLVAIHDSRSFKRGPRAHAWRRHGLRPLLFTDAAWLTQERRDHRGRHCEICHVEPVSAARPGAAVDTLALLGPGGAGESGYAS</sequence>
<accession>A0ABN9VCH8</accession>
<organism evidence="1 2">
    <name type="scientific">Prorocentrum cordatum</name>
    <dbReference type="NCBI Taxonomy" id="2364126"/>
    <lineage>
        <taxon>Eukaryota</taxon>
        <taxon>Sar</taxon>
        <taxon>Alveolata</taxon>
        <taxon>Dinophyceae</taxon>
        <taxon>Prorocentrales</taxon>
        <taxon>Prorocentraceae</taxon>
        <taxon>Prorocentrum</taxon>
    </lineage>
</organism>
<name>A0ABN9VCH8_9DINO</name>
<evidence type="ECO:0000313" key="1">
    <source>
        <dbReference type="EMBL" id="CAK0870453.1"/>
    </source>
</evidence>
<dbReference type="Proteomes" id="UP001189429">
    <property type="component" value="Unassembled WGS sequence"/>
</dbReference>
<feature type="non-terminal residue" evidence="1">
    <location>
        <position position="1"/>
    </location>
</feature>
<gene>
    <name evidence="1" type="ORF">PCOR1329_LOCUS56570</name>
</gene>
<reference evidence="1" key="1">
    <citation type="submission" date="2023-10" db="EMBL/GenBank/DDBJ databases">
        <authorList>
            <person name="Chen Y."/>
            <person name="Shah S."/>
            <person name="Dougan E. K."/>
            <person name="Thang M."/>
            <person name="Chan C."/>
        </authorList>
    </citation>
    <scope>NUCLEOTIDE SEQUENCE [LARGE SCALE GENOMIC DNA]</scope>
</reference>
<keyword evidence="2" id="KW-1185">Reference proteome</keyword>
<proteinExistence type="predicted"/>
<protein>
    <submittedName>
        <fullName evidence="1">Uncharacterized protein</fullName>
    </submittedName>
</protein>
<evidence type="ECO:0000313" key="2">
    <source>
        <dbReference type="Proteomes" id="UP001189429"/>
    </source>
</evidence>